<dbReference type="PANTHER" id="PTHR43685:SF3">
    <property type="entry name" value="SLR2126 PROTEIN"/>
    <property type="match status" value="1"/>
</dbReference>
<name>A0A3S9T305_9FIRM</name>
<feature type="domain" description="Glycosyltransferase 2-like" evidence="1">
    <location>
        <begin position="4"/>
        <end position="130"/>
    </location>
</feature>
<dbReference type="Pfam" id="PF00535">
    <property type="entry name" value="Glycos_transf_2"/>
    <property type="match status" value="1"/>
</dbReference>
<dbReference type="EMBL" id="CP016379">
    <property type="protein sequence ID" value="AZR74910.1"/>
    <property type="molecule type" value="Genomic_DNA"/>
</dbReference>
<dbReference type="KEGG" id="aft:BBF96_11420"/>
<dbReference type="PANTHER" id="PTHR43685">
    <property type="entry name" value="GLYCOSYLTRANSFERASE"/>
    <property type="match status" value="1"/>
</dbReference>
<dbReference type="Proteomes" id="UP000267250">
    <property type="component" value="Chromosome"/>
</dbReference>
<evidence type="ECO:0000313" key="2">
    <source>
        <dbReference type="EMBL" id="AZR74910.1"/>
    </source>
</evidence>
<accession>A0A3S9T305</accession>
<reference evidence="2 3" key="1">
    <citation type="submission" date="2016-07" db="EMBL/GenBank/DDBJ databases">
        <title>Genome and transcriptome analysis of iron-reducing fermentative bacteria Anoxybacter fermentans.</title>
        <authorList>
            <person name="Zeng X."/>
            <person name="Shao Z."/>
        </authorList>
    </citation>
    <scope>NUCLEOTIDE SEQUENCE [LARGE SCALE GENOMIC DNA]</scope>
    <source>
        <strain evidence="2 3">DY22613</strain>
    </source>
</reference>
<dbReference type="InterPro" id="IPR050834">
    <property type="entry name" value="Glycosyltransf_2"/>
</dbReference>
<protein>
    <recommendedName>
        <fullName evidence="1">Glycosyltransferase 2-like domain-containing protein</fullName>
    </recommendedName>
</protein>
<dbReference type="InterPro" id="IPR001173">
    <property type="entry name" value="Glyco_trans_2-like"/>
</dbReference>
<evidence type="ECO:0000313" key="3">
    <source>
        <dbReference type="Proteomes" id="UP000267250"/>
    </source>
</evidence>
<dbReference type="SUPFAM" id="SSF53448">
    <property type="entry name" value="Nucleotide-diphospho-sugar transferases"/>
    <property type="match status" value="1"/>
</dbReference>
<sequence>MKASVIIPTYNRKAILEKTLKAITDQSVPNEIYEVIVIDDGSTDGTKEMVKKFNHRIRYIYQENKGRAAARNHGIRIARGEIIIFIDSDIVVNHTFVEAHLQKHQKHEKAIVNGLVINTSNFEDPRSEKRKLTDYSRASFATGNSSVRKKYLLKAGLFDEEFNQYGWEDLELGHRLLALGLIKIKANDAIGYHYNPPVSLDHLPHMLKKEWERGKMAVLFFHKNPTLRTRLTTLYAPPFFYLERLINLGGWPDWQMTEKIMEWLKKSGRKNLFKFLAQFKLIHAYFKGMREGQREFQK</sequence>
<dbReference type="AlphaFoldDB" id="A0A3S9T305"/>
<proteinExistence type="predicted"/>
<dbReference type="InterPro" id="IPR029044">
    <property type="entry name" value="Nucleotide-diphossugar_trans"/>
</dbReference>
<dbReference type="Gene3D" id="3.90.550.10">
    <property type="entry name" value="Spore Coat Polysaccharide Biosynthesis Protein SpsA, Chain A"/>
    <property type="match status" value="1"/>
</dbReference>
<gene>
    <name evidence="2" type="ORF">BBF96_11420</name>
</gene>
<organism evidence="2 3">
    <name type="scientific">Anoxybacter fermentans</name>
    <dbReference type="NCBI Taxonomy" id="1323375"/>
    <lineage>
        <taxon>Bacteria</taxon>
        <taxon>Bacillati</taxon>
        <taxon>Bacillota</taxon>
        <taxon>Clostridia</taxon>
        <taxon>Halanaerobiales</taxon>
        <taxon>Anoxybacter</taxon>
    </lineage>
</organism>
<evidence type="ECO:0000259" key="1">
    <source>
        <dbReference type="Pfam" id="PF00535"/>
    </source>
</evidence>
<keyword evidence="3" id="KW-1185">Reference proteome</keyword>